<proteinExistence type="predicted"/>
<keyword evidence="1" id="KW-0812">Transmembrane</keyword>
<dbReference type="InterPro" id="IPR051675">
    <property type="entry name" value="Endo/Exo/Phosphatase_dom_1"/>
</dbReference>
<keyword evidence="2" id="KW-0238">DNA-binding</keyword>
<reference evidence="2 3" key="1">
    <citation type="submission" date="2020-08" db="EMBL/GenBank/DDBJ databases">
        <title>Genomic Encyclopedia of Type Strains, Phase IV (KMG-IV): sequencing the most valuable type-strain genomes for metagenomic binning, comparative biology and taxonomic classification.</title>
        <authorList>
            <person name="Goeker M."/>
        </authorList>
    </citation>
    <scope>NUCLEOTIDE SEQUENCE [LARGE SCALE GENOMIC DNA]</scope>
    <source>
        <strain evidence="2 3">DSM 102044</strain>
    </source>
</reference>
<dbReference type="Proteomes" id="UP000588604">
    <property type="component" value="Unassembled WGS sequence"/>
</dbReference>
<comment type="caution">
    <text evidence="2">The sequence shown here is derived from an EMBL/GenBank/DDBJ whole genome shotgun (WGS) entry which is preliminary data.</text>
</comment>
<accession>A0A841MR23</accession>
<dbReference type="Gene3D" id="1.10.150.280">
    <property type="entry name" value="AF1531-like domain"/>
    <property type="match status" value="2"/>
</dbReference>
<protein>
    <submittedName>
        <fullName evidence="2">DNA uptake protein ComE-like DNA-binding protein</fullName>
    </submittedName>
</protein>
<keyword evidence="3" id="KW-1185">Reference proteome</keyword>
<dbReference type="PANTHER" id="PTHR21180">
    <property type="entry name" value="ENDONUCLEASE/EXONUCLEASE/PHOSPHATASE FAMILY DOMAIN-CONTAINING PROTEIN 1"/>
    <property type="match status" value="1"/>
</dbReference>
<keyword evidence="1" id="KW-0472">Membrane</keyword>
<organism evidence="2 3">
    <name type="scientific">Algoriphagus iocasae</name>
    <dbReference type="NCBI Taxonomy" id="1836499"/>
    <lineage>
        <taxon>Bacteria</taxon>
        <taxon>Pseudomonadati</taxon>
        <taxon>Bacteroidota</taxon>
        <taxon>Cytophagia</taxon>
        <taxon>Cytophagales</taxon>
        <taxon>Cyclobacteriaceae</taxon>
        <taxon>Algoriphagus</taxon>
    </lineage>
</organism>
<keyword evidence="1" id="KW-1133">Transmembrane helix</keyword>
<dbReference type="GO" id="GO:0003677">
    <property type="term" value="F:DNA binding"/>
    <property type="evidence" value="ECO:0007669"/>
    <property type="project" value="UniProtKB-KW"/>
</dbReference>
<evidence type="ECO:0000313" key="2">
    <source>
        <dbReference type="EMBL" id="MBB6325068.1"/>
    </source>
</evidence>
<dbReference type="InterPro" id="IPR010994">
    <property type="entry name" value="RuvA_2-like"/>
</dbReference>
<evidence type="ECO:0000313" key="3">
    <source>
        <dbReference type="Proteomes" id="UP000588604"/>
    </source>
</evidence>
<gene>
    <name evidence="2" type="ORF">FHS59_000683</name>
</gene>
<feature type="transmembrane region" description="Helical" evidence="1">
    <location>
        <begin position="20"/>
        <end position="40"/>
    </location>
</feature>
<name>A0A841MR23_9BACT</name>
<dbReference type="GO" id="GO:0015627">
    <property type="term" value="C:type II protein secretion system complex"/>
    <property type="evidence" value="ECO:0007669"/>
    <property type="project" value="TreeGrafter"/>
</dbReference>
<dbReference type="PANTHER" id="PTHR21180:SF32">
    <property type="entry name" value="ENDONUCLEASE_EXONUCLEASE_PHOSPHATASE FAMILY DOMAIN-CONTAINING PROTEIN 1"/>
    <property type="match status" value="1"/>
</dbReference>
<dbReference type="EMBL" id="JACIJO010000001">
    <property type="protein sequence ID" value="MBB6325068.1"/>
    <property type="molecule type" value="Genomic_DNA"/>
</dbReference>
<dbReference type="GO" id="GO:0015628">
    <property type="term" value="P:protein secretion by the type II secretion system"/>
    <property type="evidence" value="ECO:0007669"/>
    <property type="project" value="TreeGrafter"/>
</dbReference>
<dbReference type="RefSeq" id="WP_184493053.1">
    <property type="nucleotide sequence ID" value="NZ_JACIJO010000001.1"/>
</dbReference>
<evidence type="ECO:0000256" key="1">
    <source>
        <dbReference type="SAM" id="Phobius"/>
    </source>
</evidence>
<sequence length="226" mass="26058">MKTNLFFWLKSYLGFSNKESRGFVLLIPVLIFMIIIPSLINKVRSSKAEDYELLYQEKVDSLEKIGMKLVSSPDPVFNPQDTIKNNSSSKKLENLNRIPFSEADSITLQIVSGIGPSTASRIIKYGNQLGGFYSSSQLLEVYGLKAETVELMWDYFDFDPLIYRKIPINEVELEELSKHPYISYSEAKVILAYRNQHGKFNSKEDLKKIKIFKSEWIDKIAPYLTF</sequence>
<dbReference type="AlphaFoldDB" id="A0A841MR23"/>
<dbReference type="SUPFAM" id="SSF47781">
    <property type="entry name" value="RuvA domain 2-like"/>
    <property type="match status" value="2"/>
</dbReference>
<dbReference type="Pfam" id="PF12836">
    <property type="entry name" value="HHH_3"/>
    <property type="match status" value="2"/>
</dbReference>